<proteinExistence type="predicted"/>
<keyword evidence="2" id="KW-1185">Reference proteome</keyword>
<gene>
    <name evidence="1" type="ORF">HID58_046975</name>
</gene>
<evidence type="ECO:0000313" key="1">
    <source>
        <dbReference type="EMBL" id="KAH0897407.1"/>
    </source>
</evidence>
<reference evidence="1 2" key="1">
    <citation type="submission" date="2021-05" db="EMBL/GenBank/DDBJ databases">
        <title>Genome Assembly of Synthetic Allotetraploid Brassica napus Reveals Homoeologous Exchanges between Subgenomes.</title>
        <authorList>
            <person name="Davis J.T."/>
        </authorList>
    </citation>
    <scope>NUCLEOTIDE SEQUENCE [LARGE SCALE GENOMIC DNA]</scope>
    <source>
        <strain evidence="2">cv. Da-Ae</strain>
        <tissue evidence="1">Seedling</tissue>
    </source>
</reference>
<protein>
    <submittedName>
        <fullName evidence="1">Uncharacterized protein</fullName>
    </submittedName>
</protein>
<comment type="caution">
    <text evidence="1">The sequence shown here is derived from an EMBL/GenBank/DDBJ whole genome shotgun (WGS) entry which is preliminary data.</text>
</comment>
<dbReference type="Proteomes" id="UP000824890">
    <property type="component" value="Unassembled WGS sequence"/>
</dbReference>
<accession>A0ABQ8AXZ5</accession>
<sequence>MSWPAVETVFENLLLQLLLAKKIPSIGKFHYWRAGEAGNMEAWDEEVRDDWTKKDLKIWFGVNRLDSDDDEDDSEKEKEINTLKIFS</sequence>
<organism evidence="1 2">
    <name type="scientific">Brassica napus</name>
    <name type="common">Rape</name>
    <dbReference type="NCBI Taxonomy" id="3708"/>
    <lineage>
        <taxon>Eukaryota</taxon>
        <taxon>Viridiplantae</taxon>
        <taxon>Streptophyta</taxon>
        <taxon>Embryophyta</taxon>
        <taxon>Tracheophyta</taxon>
        <taxon>Spermatophyta</taxon>
        <taxon>Magnoliopsida</taxon>
        <taxon>eudicotyledons</taxon>
        <taxon>Gunneridae</taxon>
        <taxon>Pentapetalae</taxon>
        <taxon>rosids</taxon>
        <taxon>malvids</taxon>
        <taxon>Brassicales</taxon>
        <taxon>Brassicaceae</taxon>
        <taxon>Brassiceae</taxon>
        <taxon>Brassica</taxon>
    </lineage>
</organism>
<evidence type="ECO:0000313" key="2">
    <source>
        <dbReference type="Proteomes" id="UP000824890"/>
    </source>
</evidence>
<dbReference type="EMBL" id="JAGKQM010000012">
    <property type="protein sequence ID" value="KAH0897407.1"/>
    <property type="molecule type" value="Genomic_DNA"/>
</dbReference>
<name>A0ABQ8AXZ5_BRANA</name>